<organism evidence="2">
    <name type="scientific">Marseillevirus LCMAC201</name>
    <dbReference type="NCBI Taxonomy" id="2506605"/>
    <lineage>
        <taxon>Viruses</taxon>
        <taxon>Varidnaviria</taxon>
        <taxon>Bamfordvirae</taxon>
        <taxon>Nucleocytoviricota</taxon>
        <taxon>Megaviricetes</taxon>
        <taxon>Pimascovirales</taxon>
        <taxon>Pimascovirales incertae sedis</taxon>
        <taxon>Marseilleviridae</taxon>
    </lineage>
</organism>
<gene>
    <name evidence="2" type="ORF">LCMAC201_03700</name>
</gene>
<dbReference type="SUPFAM" id="SSF81383">
    <property type="entry name" value="F-box domain"/>
    <property type="match status" value="1"/>
</dbReference>
<feature type="domain" description="F-box" evidence="1">
    <location>
        <begin position="7"/>
        <end position="53"/>
    </location>
</feature>
<evidence type="ECO:0000313" key="2">
    <source>
        <dbReference type="EMBL" id="QBK87460.1"/>
    </source>
</evidence>
<dbReference type="Gene3D" id="1.20.1280.50">
    <property type="match status" value="1"/>
</dbReference>
<proteinExistence type="predicted"/>
<dbReference type="InterPro" id="IPR036047">
    <property type="entry name" value="F-box-like_dom_sf"/>
</dbReference>
<dbReference type="SMART" id="SM00256">
    <property type="entry name" value="FBOX"/>
    <property type="match status" value="1"/>
</dbReference>
<dbReference type="PROSITE" id="PS50181">
    <property type="entry name" value="FBOX"/>
    <property type="match status" value="1"/>
</dbReference>
<sequence>MPNIPEPFEIEKLPPEMIVEIISKLDMENVLNLCLINRAWSGICRDELVWKLLHQKDFPTAVKTRETWYESYKVTFADTRKYIKFELFFPIGRDVKGIYFMQNFGNEEAIEKFLSINKIIVQNVEEIDKNQIIDAVKKYGDNLRAEEGDNGLSSADIIPAIKLSGKITIPGDDREYTEAELGDWWDQYYWDIKHPQWNRMATNVTDLYNYLEEGFNENQV</sequence>
<dbReference type="Pfam" id="PF12937">
    <property type="entry name" value="F-box-like"/>
    <property type="match status" value="1"/>
</dbReference>
<dbReference type="InterPro" id="IPR001810">
    <property type="entry name" value="F-box_dom"/>
</dbReference>
<protein>
    <submittedName>
        <fullName evidence="2">F-box-like family protein</fullName>
    </submittedName>
</protein>
<evidence type="ECO:0000259" key="1">
    <source>
        <dbReference type="PROSITE" id="PS50181"/>
    </source>
</evidence>
<name>A0A481YWR4_9VIRU</name>
<reference evidence="2" key="1">
    <citation type="journal article" date="2019" name="MBio">
        <title>Virus Genomes from Deep Sea Sediments Expand the Ocean Megavirome and Support Independent Origins of Viral Gigantism.</title>
        <authorList>
            <person name="Backstrom D."/>
            <person name="Yutin N."/>
            <person name="Jorgensen S.L."/>
            <person name="Dharamshi J."/>
            <person name="Homa F."/>
            <person name="Zaremba-Niedwiedzka K."/>
            <person name="Spang A."/>
            <person name="Wolf Y.I."/>
            <person name="Koonin E.V."/>
            <person name="Ettema T.J."/>
        </authorList>
    </citation>
    <scope>NUCLEOTIDE SEQUENCE</scope>
</reference>
<accession>A0A481YWR4</accession>
<dbReference type="EMBL" id="MK500352">
    <property type="protein sequence ID" value="QBK87460.1"/>
    <property type="molecule type" value="Genomic_DNA"/>
</dbReference>